<comment type="caution">
    <text evidence="3">The sequence shown here is derived from an EMBL/GenBank/DDBJ whole genome shotgun (WGS) entry which is preliminary data.</text>
</comment>
<dbReference type="RefSeq" id="WP_136534643.1">
    <property type="nucleotide sequence ID" value="NZ_STGY01000043.1"/>
</dbReference>
<evidence type="ECO:0000313" key="4">
    <source>
        <dbReference type="Proteomes" id="UP000308760"/>
    </source>
</evidence>
<reference evidence="4" key="1">
    <citation type="submission" date="2019-04" db="EMBL/GenBank/DDBJ databases">
        <title>Nocardioides xinjiangensis sp. nov.</title>
        <authorList>
            <person name="Liu S."/>
        </authorList>
    </citation>
    <scope>NUCLEOTIDE SEQUENCE [LARGE SCALE GENOMIC DNA]</scope>
    <source>
        <strain evidence="4">18</strain>
    </source>
</reference>
<gene>
    <name evidence="3" type="ORF">FAB82_11275</name>
</gene>
<evidence type="ECO:0000256" key="2">
    <source>
        <dbReference type="SAM" id="SignalP"/>
    </source>
</evidence>
<reference evidence="3 4" key="2">
    <citation type="submission" date="2019-05" db="EMBL/GenBank/DDBJ databases">
        <title>Glycomyces buryatensis sp. nov.</title>
        <authorList>
            <person name="Nikitina E."/>
        </authorList>
    </citation>
    <scope>NUCLEOTIDE SEQUENCE [LARGE SCALE GENOMIC DNA]</scope>
    <source>
        <strain evidence="3 4">18</strain>
    </source>
</reference>
<keyword evidence="4" id="KW-1185">Reference proteome</keyword>
<evidence type="ECO:0000313" key="3">
    <source>
        <dbReference type="EMBL" id="THV41500.1"/>
    </source>
</evidence>
<dbReference type="EMBL" id="STGY01000043">
    <property type="protein sequence ID" value="THV41500.1"/>
    <property type="molecule type" value="Genomic_DNA"/>
</dbReference>
<dbReference type="AlphaFoldDB" id="A0A4S8QB55"/>
<dbReference type="Proteomes" id="UP000308760">
    <property type="component" value="Unassembled WGS sequence"/>
</dbReference>
<keyword evidence="2" id="KW-0732">Signal</keyword>
<organism evidence="3 4">
    <name type="scientific">Glycomyces buryatensis</name>
    <dbReference type="NCBI Taxonomy" id="2570927"/>
    <lineage>
        <taxon>Bacteria</taxon>
        <taxon>Bacillati</taxon>
        <taxon>Actinomycetota</taxon>
        <taxon>Actinomycetes</taxon>
        <taxon>Glycomycetales</taxon>
        <taxon>Glycomycetaceae</taxon>
        <taxon>Glycomyces</taxon>
    </lineage>
</organism>
<protein>
    <submittedName>
        <fullName evidence="3">Uncharacterized protein</fullName>
    </submittedName>
</protein>
<feature type="compositionally biased region" description="Low complexity" evidence="1">
    <location>
        <begin position="133"/>
        <end position="145"/>
    </location>
</feature>
<proteinExistence type="predicted"/>
<feature type="region of interest" description="Disordered" evidence="1">
    <location>
        <begin position="103"/>
        <end position="164"/>
    </location>
</feature>
<accession>A0A4S8QB55</accession>
<feature type="signal peptide" evidence="2">
    <location>
        <begin position="1"/>
        <end position="26"/>
    </location>
</feature>
<name>A0A4S8QB55_9ACTN</name>
<feature type="chain" id="PRO_5020546613" evidence="2">
    <location>
        <begin position="27"/>
        <end position="164"/>
    </location>
</feature>
<sequence length="164" mass="16396">MRKRILIMLAAIIAAVSIAGTSTASATPVNTDEVTVESVMAQGDVQTQTSSACRSYIEAAGYRVGPLVTRACRIGVDSYQQAAVLVGAFALTTGLAVVPAFAEGDDPAGGAPVPQEVPAPQLDAASNVGPFGGPSDPDSDGPGSSESRSAGSLGFSADDPSWIA</sequence>
<evidence type="ECO:0000256" key="1">
    <source>
        <dbReference type="SAM" id="MobiDB-lite"/>
    </source>
</evidence>
<dbReference type="OrthoDB" id="4337660at2"/>